<dbReference type="Proteomes" id="UP000230750">
    <property type="component" value="Unassembled WGS sequence"/>
</dbReference>
<accession>A0A2G8KFL8</accession>
<evidence type="ECO:0000313" key="2">
    <source>
        <dbReference type="EMBL" id="PIK46801.1"/>
    </source>
</evidence>
<proteinExistence type="predicted"/>
<dbReference type="PANTHER" id="PTHR37685">
    <property type="entry name" value="GEO11136P1-RELATED"/>
    <property type="match status" value="1"/>
</dbReference>
<comment type="caution">
    <text evidence="2">The sequence shown here is derived from an EMBL/GenBank/DDBJ whole genome shotgun (WGS) entry which is preliminary data.</text>
</comment>
<reference evidence="2 3" key="1">
    <citation type="journal article" date="2017" name="PLoS Biol.">
        <title>The sea cucumber genome provides insights into morphological evolution and visceral regeneration.</title>
        <authorList>
            <person name="Zhang X."/>
            <person name="Sun L."/>
            <person name="Yuan J."/>
            <person name="Sun Y."/>
            <person name="Gao Y."/>
            <person name="Zhang L."/>
            <person name="Li S."/>
            <person name="Dai H."/>
            <person name="Hamel J.F."/>
            <person name="Liu C."/>
            <person name="Yu Y."/>
            <person name="Liu S."/>
            <person name="Lin W."/>
            <person name="Guo K."/>
            <person name="Jin S."/>
            <person name="Xu P."/>
            <person name="Storey K.B."/>
            <person name="Huan P."/>
            <person name="Zhang T."/>
            <person name="Zhou Y."/>
            <person name="Zhang J."/>
            <person name="Lin C."/>
            <person name="Li X."/>
            <person name="Xing L."/>
            <person name="Huo D."/>
            <person name="Sun M."/>
            <person name="Wang L."/>
            <person name="Mercier A."/>
            <person name="Li F."/>
            <person name="Yang H."/>
            <person name="Xiang J."/>
        </authorList>
    </citation>
    <scope>NUCLEOTIDE SEQUENCE [LARGE SCALE GENOMIC DNA]</scope>
    <source>
        <strain evidence="2">Shaxun</strain>
        <tissue evidence="2">Muscle</tissue>
    </source>
</reference>
<dbReference type="PANTHER" id="PTHR37685:SF1">
    <property type="entry name" value="GEO11136P1-RELATED"/>
    <property type="match status" value="1"/>
</dbReference>
<keyword evidence="1" id="KW-0732">Signal</keyword>
<gene>
    <name evidence="2" type="ORF">BSL78_16352</name>
</gene>
<evidence type="ECO:0000256" key="1">
    <source>
        <dbReference type="SAM" id="SignalP"/>
    </source>
</evidence>
<keyword evidence="3" id="KW-1185">Reference proteome</keyword>
<dbReference type="EMBL" id="MRZV01000620">
    <property type="protein sequence ID" value="PIK46801.1"/>
    <property type="molecule type" value="Genomic_DNA"/>
</dbReference>
<feature type="signal peptide" evidence="1">
    <location>
        <begin position="1"/>
        <end position="18"/>
    </location>
</feature>
<name>A0A2G8KFL8_STIJA</name>
<dbReference type="AlphaFoldDB" id="A0A2G8KFL8"/>
<dbReference type="Pfam" id="PF15868">
    <property type="entry name" value="MBF2"/>
    <property type="match status" value="1"/>
</dbReference>
<sequence>MAAALVGGVAAVWAVVEGAKVLINGAGEVIETYNERTSRQTGRFNLTVGVPQPGDVLLYREKIRPAPVVLGYQKHEYKYKCKRNEVITYVEARDNWDDGTGGSPKITSGGPGQNHVIVTVTSQFSRGFDFTVSVHGKKG</sequence>
<protein>
    <submittedName>
        <fullName evidence="2">Putative salivary secreted protein</fullName>
    </submittedName>
</protein>
<feature type="chain" id="PRO_5013708209" evidence="1">
    <location>
        <begin position="19"/>
        <end position="139"/>
    </location>
</feature>
<organism evidence="2 3">
    <name type="scientific">Stichopus japonicus</name>
    <name type="common">Sea cucumber</name>
    <dbReference type="NCBI Taxonomy" id="307972"/>
    <lineage>
        <taxon>Eukaryota</taxon>
        <taxon>Metazoa</taxon>
        <taxon>Echinodermata</taxon>
        <taxon>Eleutherozoa</taxon>
        <taxon>Echinozoa</taxon>
        <taxon>Holothuroidea</taxon>
        <taxon>Aspidochirotacea</taxon>
        <taxon>Aspidochirotida</taxon>
        <taxon>Stichopodidae</taxon>
        <taxon>Apostichopus</taxon>
    </lineage>
</organism>
<evidence type="ECO:0000313" key="3">
    <source>
        <dbReference type="Proteomes" id="UP000230750"/>
    </source>
</evidence>
<dbReference type="OrthoDB" id="8192785at2759"/>
<dbReference type="InterPro" id="IPR031734">
    <property type="entry name" value="MBF2"/>
</dbReference>